<sequence length="125" mass="13596">MKKVVITAFAVFALAMASTAWGSCSSSDFGVENLDIHVDNCSGRNCPRINITGELVNHCASPAAARVEIEAKNSRGQTVDSVDGWPARTNNIQPGESVEFDFSAMMDFDRNMSDFSVSISESRIW</sequence>
<gene>
    <name evidence="2" type="ORF">J2T60_000372</name>
</gene>
<keyword evidence="1" id="KW-0732">Signal</keyword>
<dbReference type="RefSeq" id="WP_253444642.1">
    <property type="nucleotide sequence ID" value="NZ_JALJYF010000001.1"/>
</dbReference>
<reference evidence="2 3" key="1">
    <citation type="submission" date="2022-03" db="EMBL/GenBank/DDBJ databases">
        <title>Genomic Encyclopedia of Type Strains, Phase III (KMG-III): the genomes of soil and plant-associated and newly described type strains.</title>
        <authorList>
            <person name="Whitman W."/>
        </authorList>
    </citation>
    <scope>NUCLEOTIDE SEQUENCE [LARGE SCALE GENOMIC DNA]</scope>
    <source>
        <strain evidence="2 3">BSker1</strain>
    </source>
</reference>
<accession>A0ABT1G534</accession>
<dbReference type="EMBL" id="JALJYF010000001">
    <property type="protein sequence ID" value="MCP1726407.1"/>
    <property type="molecule type" value="Genomic_DNA"/>
</dbReference>
<evidence type="ECO:0000256" key="1">
    <source>
        <dbReference type="SAM" id="SignalP"/>
    </source>
</evidence>
<keyword evidence="3" id="KW-1185">Reference proteome</keyword>
<evidence type="ECO:0000313" key="3">
    <source>
        <dbReference type="Proteomes" id="UP001523550"/>
    </source>
</evidence>
<evidence type="ECO:0008006" key="4">
    <source>
        <dbReference type="Google" id="ProtNLM"/>
    </source>
</evidence>
<feature type="signal peptide" evidence="1">
    <location>
        <begin position="1"/>
        <end position="22"/>
    </location>
</feature>
<dbReference type="Proteomes" id="UP001523550">
    <property type="component" value="Unassembled WGS sequence"/>
</dbReference>
<comment type="caution">
    <text evidence="2">The sequence shown here is derived from an EMBL/GenBank/DDBJ whole genome shotgun (WGS) entry which is preliminary data.</text>
</comment>
<evidence type="ECO:0000313" key="2">
    <source>
        <dbReference type="EMBL" id="MCP1726407.1"/>
    </source>
</evidence>
<dbReference type="PROSITE" id="PS51257">
    <property type="entry name" value="PROKAR_LIPOPROTEIN"/>
    <property type="match status" value="1"/>
</dbReference>
<proteinExistence type="predicted"/>
<organism evidence="2 3">
    <name type="scientific">Natronospira proteinivora</name>
    <dbReference type="NCBI Taxonomy" id="1807133"/>
    <lineage>
        <taxon>Bacteria</taxon>
        <taxon>Pseudomonadati</taxon>
        <taxon>Pseudomonadota</taxon>
        <taxon>Gammaproteobacteria</taxon>
        <taxon>Natronospirales</taxon>
        <taxon>Natronospiraceae</taxon>
        <taxon>Natronospira</taxon>
    </lineage>
</organism>
<protein>
    <recommendedName>
        <fullName evidence="4">Secreted protein</fullName>
    </recommendedName>
</protein>
<name>A0ABT1G534_9GAMM</name>
<feature type="chain" id="PRO_5045130846" description="Secreted protein" evidence="1">
    <location>
        <begin position="23"/>
        <end position="125"/>
    </location>
</feature>